<accession>A0A1C9LWM8</accession>
<reference evidence="1 2" key="1">
    <citation type="submission" date="2016-07" db="EMBL/GenBank/DDBJ databases">
        <authorList>
            <person name="Adewale K.A."/>
            <person name="Blau A.I."/>
            <person name="Scott S.R."/>
            <person name="Westervelt L.M."/>
            <person name="Nayek S."/>
            <person name="Hughes L.E."/>
            <person name="Garlena R.A."/>
            <person name="Russell D.A."/>
            <person name="Pope W.H."/>
            <person name="Jacobs-Sera D."/>
            <person name="Hendrix R.W."/>
            <person name="Hatfull G.F."/>
        </authorList>
    </citation>
    <scope>NUCLEOTIDE SEQUENCE [LARGE SCALE GENOMIC DNA]</scope>
</reference>
<organism evidence="1 2">
    <name type="scientific">Streptomyces phage Godpower</name>
    <dbReference type="NCBI Taxonomy" id="1873995"/>
    <lineage>
        <taxon>Viruses</taxon>
        <taxon>Duplodnaviria</taxon>
        <taxon>Heunggongvirae</taxon>
        <taxon>Uroviricota</taxon>
        <taxon>Caudoviricetes</taxon>
        <taxon>Arquatrovirinae</taxon>
        <taxon>Likavirus</taxon>
        <taxon>Likavirus lika</taxon>
    </lineage>
</organism>
<evidence type="ECO:0000313" key="1">
    <source>
        <dbReference type="EMBL" id="AOQ26983.1"/>
    </source>
</evidence>
<protein>
    <submittedName>
        <fullName evidence="1">Terminase large subunit</fullName>
    </submittedName>
</protein>
<name>A0A1C9LWM8_9CAUD</name>
<dbReference type="Proteomes" id="UP000224465">
    <property type="component" value="Segment"/>
</dbReference>
<dbReference type="EMBL" id="KX507344">
    <property type="protein sequence ID" value="AOQ26983.1"/>
    <property type="molecule type" value="Genomic_DNA"/>
</dbReference>
<gene>
    <name evidence="1" type="ORF">SEA_GODPOWER_7</name>
</gene>
<proteinExistence type="predicted"/>
<sequence length="548" mass="61877">MTPQAGLTLEEIEALEPEFHGPTWRKDAFGQWVLPKYTLGWQIAGWCAQWLRAEDGGPWKFTKEQLRFVLHWYAVDETGRFIARKGVLQRLKGWGKDPLLAVLCLVELVGPSRFSHWDENGEPVGEPHPQAWVQVTAVNQSQTTNTMSLIPSLMSDAFKAHFDIKDGAVLIRANGGKQRLEAVTSSYRALEGKRTTFTLLNETHHWVSGNNGHKMYETIDGNATKKDSRYLAITNAYLPGEDSVAERMRESYMKIAEGRAMDVGFLYDSVEAHAKTPLTPDALRIVIPKIRGDAIWLNVDSIIQSVLDTTIAPSRSRRMWLNQIVAEEDALYGPAEWDALRNERLTLQPGDEIVLGFDGGKTHDATALVAIRVRDMAAFLLGLWEKPDGPQGENWEVPRWEVDSEVHSAFKQFKVQAFYADVALWESYISEWSETYGDGLAVKSPVGRDAIGFDMRSSLKLVTMAHERLMRSIFDGKLAHDGDRSLRRHSLNARRRTNNYGVSFGKESRESPRKVDAYAALMLAHEALYDLRARGKKQKARSGRGYFL</sequence>
<evidence type="ECO:0000313" key="2">
    <source>
        <dbReference type="Proteomes" id="UP000224465"/>
    </source>
</evidence>